<gene>
    <name evidence="3" type="primary">DEFB127</name>
</gene>
<keyword evidence="2" id="KW-1185">Reference proteome</keyword>
<evidence type="ECO:0000256" key="1">
    <source>
        <dbReference type="SAM" id="SignalP"/>
    </source>
</evidence>
<evidence type="ECO:0000313" key="2">
    <source>
        <dbReference type="Proteomes" id="UP000245320"/>
    </source>
</evidence>
<reference evidence="3" key="1">
    <citation type="submission" date="2025-08" db="UniProtKB">
        <authorList>
            <consortium name="RefSeq"/>
        </authorList>
    </citation>
    <scope>IDENTIFICATION</scope>
    <source>
        <tissue evidence="3">Spleen</tissue>
    </source>
</reference>
<dbReference type="CTD" id="140850"/>
<name>A0A2U3V897_TURTR</name>
<feature type="chain" id="PRO_5015489458" evidence="1">
    <location>
        <begin position="19"/>
        <end position="100"/>
    </location>
</feature>
<keyword evidence="1" id="KW-0732">Signal</keyword>
<dbReference type="AlphaFoldDB" id="A0A2U3V897"/>
<dbReference type="GeneID" id="101324351"/>
<organism evidence="2 3">
    <name type="scientific">Tursiops truncatus</name>
    <name type="common">Atlantic bottle-nosed dolphin</name>
    <name type="synonym">Delphinus truncatus</name>
    <dbReference type="NCBI Taxonomy" id="9739"/>
    <lineage>
        <taxon>Eukaryota</taxon>
        <taxon>Metazoa</taxon>
        <taxon>Chordata</taxon>
        <taxon>Craniata</taxon>
        <taxon>Vertebrata</taxon>
        <taxon>Euteleostomi</taxon>
        <taxon>Mammalia</taxon>
        <taxon>Eutheria</taxon>
        <taxon>Laurasiatheria</taxon>
        <taxon>Artiodactyla</taxon>
        <taxon>Whippomorpha</taxon>
        <taxon>Cetacea</taxon>
        <taxon>Odontoceti</taxon>
        <taxon>Delphinidae</taxon>
        <taxon>Tursiops</taxon>
    </lineage>
</organism>
<dbReference type="Proteomes" id="UP000245320">
    <property type="component" value="Chromosome 15"/>
</dbReference>
<evidence type="ECO:0000313" key="3">
    <source>
        <dbReference type="RefSeq" id="XP_004326799.1"/>
    </source>
</evidence>
<proteinExistence type="predicted"/>
<dbReference type="RefSeq" id="XP_004326799.1">
    <property type="nucleotide sequence ID" value="XM_004326751.1"/>
</dbReference>
<dbReference type="STRING" id="9739.ENSTTRP00000000889"/>
<dbReference type="GO" id="GO:0061844">
    <property type="term" value="P:antimicrobial humoral immune response mediated by antimicrobial peptide"/>
    <property type="evidence" value="ECO:0007669"/>
    <property type="project" value="Ensembl"/>
</dbReference>
<feature type="signal peptide" evidence="1">
    <location>
        <begin position="1"/>
        <end position="18"/>
    </location>
</feature>
<protein>
    <submittedName>
        <fullName evidence="3">Beta-defensin 127</fullName>
    </submittedName>
</protein>
<dbReference type="OMA" id="KKCWGEY"/>
<dbReference type="GO" id="GO:0050829">
    <property type="term" value="P:defense response to Gram-negative bacterium"/>
    <property type="evidence" value="ECO:0007669"/>
    <property type="project" value="Ensembl"/>
</dbReference>
<dbReference type="InParanoid" id="A0A2U3V897"/>
<sequence length="100" mass="11852">MRLLLIIAILLFQNFTVTEQLKKGWGEYLQGFCRKICKTAQIREVLCENGRYCCLNIMELEARKKITRPPRPKPVTYAFTFPQEYYADEQNYTNSNKTFT</sequence>
<dbReference type="OrthoDB" id="9833815at2759"/>
<accession>A0A2U3V897</accession>